<reference evidence="2" key="2">
    <citation type="submission" date="2022-01" db="EMBL/GenBank/DDBJ databases">
        <authorList>
            <person name="Yamashiro T."/>
            <person name="Shiraishi A."/>
            <person name="Satake H."/>
            <person name="Nakayama K."/>
        </authorList>
    </citation>
    <scope>NUCLEOTIDE SEQUENCE</scope>
</reference>
<protein>
    <submittedName>
        <fullName evidence="2">Uncharacterized protein</fullName>
    </submittedName>
</protein>
<sequence>MRALRTYSGREHSSVRNDIPAADSVGDTWCAVQWRCARVCWRVRRPREISMPGGSVMAQKSTSKLRAESWDRRDWGPEMEMESSTTREYSSLIQTFFMTHTVGGVFLRDEDRALYEEMLRLQDLGSNMSSGVPYTEDEIMSIVRRGKQRGHILGVGRILPGHGTDLFRSDDKMSQMLTQLESQPEFGSASGSDGCGDDESGVIDR</sequence>
<comment type="caution">
    <text evidence="2">The sequence shown here is derived from an EMBL/GenBank/DDBJ whole genome shotgun (WGS) entry which is preliminary data.</text>
</comment>
<reference evidence="2" key="1">
    <citation type="journal article" date="2022" name="Int. J. Mol. Sci.">
        <title>Draft Genome of Tanacetum Coccineum: Genomic Comparison of Closely Related Tanacetum-Family Plants.</title>
        <authorList>
            <person name="Yamashiro T."/>
            <person name="Shiraishi A."/>
            <person name="Nakayama K."/>
            <person name="Satake H."/>
        </authorList>
    </citation>
    <scope>NUCLEOTIDE SEQUENCE</scope>
</reference>
<gene>
    <name evidence="2" type="ORF">Tco_0952933</name>
</gene>
<dbReference type="Proteomes" id="UP001151760">
    <property type="component" value="Unassembled WGS sequence"/>
</dbReference>
<keyword evidence="3" id="KW-1185">Reference proteome</keyword>
<feature type="compositionally biased region" description="Acidic residues" evidence="1">
    <location>
        <begin position="195"/>
        <end position="205"/>
    </location>
</feature>
<name>A0ABQ5E1A1_9ASTR</name>
<organism evidence="2 3">
    <name type="scientific">Tanacetum coccineum</name>
    <dbReference type="NCBI Taxonomy" id="301880"/>
    <lineage>
        <taxon>Eukaryota</taxon>
        <taxon>Viridiplantae</taxon>
        <taxon>Streptophyta</taxon>
        <taxon>Embryophyta</taxon>
        <taxon>Tracheophyta</taxon>
        <taxon>Spermatophyta</taxon>
        <taxon>Magnoliopsida</taxon>
        <taxon>eudicotyledons</taxon>
        <taxon>Gunneridae</taxon>
        <taxon>Pentapetalae</taxon>
        <taxon>asterids</taxon>
        <taxon>campanulids</taxon>
        <taxon>Asterales</taxon>
        <taxon>Asteraceae</taxon>
        <taxon>Asteroideae</taxon>
        <taxon>Anthemideae</taxon>
        <taxon>Anthemidinae</taxon>
        <taxon>Tanacetum</taxon>
    </lineage>
</organism>
<dbReference type="EMBL" id="BQNB010015794">
    <property type="protein sequence ID" value="GJT44218.1"/>
    <property type="molecule type" value="Genomic_DNA"/>
</dbReference>
<feature type="region of interest" description="Disordered" evidence="1">
    <location>
        <begin position="180"/>
        <end position="205"/>
    </location>
</feature>
<evidence type="ECO:0000313" key="2">
    <source>
        <dbReference type="EMBL" id="GJT44218.1"/>
    </source>
</evidence>
<evidence type="ECO:0000256" key="1">
    <source>
        <dbReference type="SAM" id="MobiDB-lite"/>
    </source>
</evidence>
<evidence type="ECO:0000313" key="3">
    <source>
        <dbReference type="Proteomes" id="UP001151760"/>
    </source>
</evidence>
<proteinExistence type="predicted"/>
<accession>A0ABQ5E1A1</accession>